<dbReference type="InterPro" id="IPR010982">
    <property type="entry name" value="Lambda_DNA-bd_dom_sf"/>
</dbReference>
<dbReference type="EMBL" id="CP089982">
    <property type="protein sequence ID" value="WXA96735.1"/>
    <property type="molecule type" value="Genomic_DNA"/>
</dbReference>
<dbReference type="RefSeq" id="WP_394847351.1">
    <property type="nucleotide sequence ID" value="NZ_CP089982.1"/>
</dbReference>
<protein>
    <submittedName>
        <fullName evidence="2">Helix-turn-helix domain-containing protein</fullName>
    </submittedName>
</protein>
<gene>
    <name evidence="2" type="ORF">LZC95_07785</name>
</gene>
<reference evidence="2 3" key="1">
    <citation type="submission" date="2021-12" db="EMBL/GenBank/DDBJ databases">
        <title>Discovery of the Pendulisporaceae a myxobacterial family with distinct sporulation behavior and unique specialized metabolism.</title>
        <authorList>
            <person name="Garcia R."/>
            <person name="Popoff A."/>
            <person name="Bader C.D."/>
            <person name="Loehr J."/>
            <person name="Walesch S."/>
            <person name="Walt C."/>
            <person name="Boldt J."/>
            <person name="Bunk B."/>
            <person name="Haeckl F.J.F.P.J."/>
            <person name="Gunesch A.P."/>
            <person name="Birkelbach J."/>
            <person name="Nuebel U."/>
            <person name="Pietschmann T."/>
            <person name="Bach T."/>
            <person name="Mueller R."/>
        </authorList>
    </citation>
    <scope>NUCLEOTIDE SEQUENCE [LARGE SCALE GENOMIC DNA]</scope>
    <source>
        <strain evidence="2 3">MSr12523</strain>
    </source>
</reference>
<name>A0ABZ2KDI2_9BACT</name>
<organism evidence="2 3">
    <name type="scientific">Pendulispora brunnea</name>
    <dbReference type="NCBI Taxonomy" id="2905690"/>
    <lineage>
        <taxon>Bacteria</taxon>
        <taxon>Pseudomonadati</taxon>
        <taxon>Myxococcota</taxon>
        <taxon>Myxococcia</taxon>
        <taxon>Myxococcales</taxon>
        <taxon>Sorangiineae</taxon>
        <taxon>Pendulisporaceae</taxon>
        <taxon>Pendulispora</taxon>
    </lineage>
</organism>
<evidence type="ECO:0000313" key="2">
    <source>
        <dbReference type="EMBL" id="WXA96735.1"/>
    </source>
</evidence>
<evidence type="ECO:0000256" key="1">
    <source>
        <dbReference type="SAM" id="Phobius"/>
    </source>
</evidence>
<feature type="transmembrane region" description="Helical" evidence="1">
    <location>
        <begin position="6"/>
        <end position="25"/>
    </location>
</feature>
<dbReference type="Proteomes" id="UP001379533">
    <property type="component" value="Chromosome"/>
</dbReference>
<evidence type="ECO:0000313" key="3">
    <source>
        <dbReference type="Proteomes" id="UP001379533"/>
    </source>
</evidence>
<proteinExistence type="predicted"/>
<dbReference type="SUPFAM" id="SSF47413">
    <property type="entry name" value="lambda repressor-like DNA-binding domains"/>
    <property type="match status" value="1"/>
</dbReference>
<keyword evidence="3" id="KW-1185">Reference proteome</keyword>
<dbReference type="Gene3D" id="1.10.260.40">
    <property type="entry name" value="lambda repressor-like DNA-binding domains"/>
    <property type="match status" value="1"/>
</dbReference>
<sequence length="64" mass="6739">MAEGPLTELAVAVGGVSALAAALGVHRNTVSRWNRGEIVPEGPERRALAALATRHRLNAPFPIE</sequence>
<keyword evidence="1" id="KW-0472">Membrane</keyword>
<accession>A0ABZ2KDI2</accession>
<keyword evidence="1" id="KW-0812">Transmembrane</keyword>
<keyword evidence="1" id="KW-1133">Transmembrane helix</keyword>